<dbReference type="EMBL" id="CM047589">
    <property type="protein sequence ID" value="KAI9920121.1"/>
    <property type="molecule type" value="Genomic_DNA"/>
</dbReference>
<evidence type="ECO:0000313" key="2">
    <source>
        <dbReference type="Proteomes" id="UP001163321"/>
    </source>
</evidence>
<evidence type="ECO:0000313" key="1">
    <source>
        <dbReference type="EMBL" id="KAI9920121.1"/>
    </source>
</evidence>
<reference evidence="1 2" key="1">
    <citation type="journal article" date="2022" name="bioRxiv">
        <title>The genome of the oomycete Peronosclerospora sorghi, a cosmopolitan pathogen of maize and sorghum, is inflated with dispersed pseudogenes.</title>
        <authorList>
            <person name="Fletcher K."/>
            <person name="Martin F."/>
            <person name="Isakeit T."/>
            <person name="Cavanaugh K."/>
            <person name="Magill C."/>
            <person name="Michelmore R."/>
        </authorList>
    </citation>
    <scope>NUCLEOTIDE SEQUENCE [LARGE SCALE GENOMIC DNA]</scope>
    <source>
        <strain evidence="1">P6</strain>
    </source>
</reference>
<name>A0ACC0WQV7_9STRA</name>
<proteinExistence type="predicted"/>
<organism evidence="1 2">
    <name type="scientific">Peronosclerospora sorghi</name>
    <dbReference type="NCBI Taxonomy" id="230839"/>
    <lineage>
        <taxon>Eukaryota</taxon>
        <taxon>Sar</taxon>
        <taxon>Stramenopiles</taxon>
        <taxon>Oomycota</taxon>
        <taxon>Peronosporomycetes</taxon>
        <taxon>Peronosporales</taxon>
        <taxon>Peronosporaceae</taxon>
        <taxon>Peronosclerospora</taxon>
    </lineage>
</organism>
<accession>A0ACC0WQV7</accession>
<dbReference type="Proteomes" id="UP001163321">
    <property type="component" value="Chromosome 10"/>
</dbReference>
<keyword evidence="2" id="KW-1185">Reference proteome</keyword>
<protein>
    <submittedName>
        <fullName evidence="1">Uncharacterized protein</fullName>
    </submittedName>
</protein>
<sequence>MQALVLFVSLVVTITLLPVSPDRTVLASTATLCGALHTNVSCHEAKAEERGLQGVDGTHTSLYKSIMWVVDRLKRQLQRLKWKLQKKGKVAAFDETQGLSVSSLLRSSETRERLLNVFRTEYEQRKLCELLLERYKDRRVVEALVDAQQATNEQMKDTATLLLHRVLEVYRQGGYTAVNVFHKIGISATEFVLIDAKLPVVMSYLELVNKKGKSPPETLLDVLTNVFQVKRRLVESIGVTRSKGVHKDIVEAVEQGLLAKWKTQELDPSKLLSELRLGENMNKLLQSPALDTVWKYIEQYNQEKKPERFSLLAWCMEKFDYPEVKDELIKAKKSKVPKETVKELYDEFEATGIIYKPKPDVF</sequence>
<gene>
    <name evidence="1" type="ORF">PsorP6_015852</name>
</gene>
<comment type="caution">
    <text evidence="1">The sequence shown here is derived from an EMBL/GenBank/DDBJ whole genome shotgun (WGS) entry which is preliminary data.</text>
</comment>